<accession>A0A9E8KJ57</accession>
<evidence type="ECO:0000256" key="1">
    <source>
        <dbReference type="ARBA" id="ARBA00001947"/>
    </source>
</evidence>
<keyword evidence="2" id="KW-0479">Metal-binding</keyword>
<name>A0A9E8KJ57_9ALTE</name>
<organism evidence="7 8">
    <name type="scientific">Alkalimarinus sediminis</name>
    <dbReference type="NCBI Taxonomy" id="1632866"/>
    <lineage>
        <taxon>Bacteria</taxon>
        <taxon>Pseudomonadati</taxon>
        <taxon>Pseudomonadota</taxon>
        <taxon>Gammaproteobacteria</taxon>
        <taxon>Alteromonadales</taxon>
        <taxon>Alteromonadaceae</taxon>
        <taxon>Alkalimarinus</taxon>
    </lineage>
</organism>
<dbReference type="GO" id="GO:0046872">
    <property type="term" value="F:metal ion binding"/>
    <property type="evidence" value="ECO:0007669"/>
    <property type="project" value="UniProtKB-KW"/>
</dbReference>
<dbReference type="GO" id="GO:0016811">
    <property type="term" value="F:hydrolase activity, acting on carbon-nitrogen (but not peptide) bonds, in linear amides"/>
    <property type="evidence" value="ECO:0007669"/>
    <property type="project" value="InterPro"/>
</dbReference>
<dbReference type="CDD" id="cd06251">
    <property type="entry name" value="M14_ASTE_ASPA-like"/>
    <property type="match status" value="1"/>
</dbReference>
<reference evidence="7" key="1">
    <citation type="submission" date="2022-07" db="EMBL/GenBank/DDBJ databases">
        <title>Alkalimarinus sp. nov., isolated from gut of a Alitta virens.</title>
        <authorList>
            <person name="Yang A.I."/>
            <person name="Shin N.-R."/>
        </authorList>
    </citation>
    <scope>NUCLEOTIDE SEQUENCE</scope>
    <source>
        <strain evidence="7">FA028</strain>
    </source>
</reference>
<feature type="signal peptide" evidence="5">
    <location>
        <begin position="1"/>
        <end position="32"/>
    </location>
</feature>
<evidence type="ECO:0000256" key="5">
    <source>
        <dbReference type="SAM" id="SignalP"/>
    </source>
</evidence>
<dbReference type="PANTHER" id="PTHR37326:SF2">
    <property type="entry name" value="SUCCINYLGLUTAMATE DESUCCINYLASE_ASPARTOACYLASE FAMILY PROTEIN"/>
    <property type="match status" value="1"/>
</dbReference>
<dbReference type="AlphaFoldDB" id="A0A9E8KJ57"/>
<dbReference type="PANTHER" id="PTHR37326">
    <property type="entry name" value="BLL3975 PROTEIN"/>
    <property type="match status" value="1"/>
</dbReference>
<dbReference type="InterPro" id="IPR043795">
    <property type="entry name" value="N-alpha-Ac-DABA-like"/>
</dbReference>
<dbReference type="EMBL" id="CP101527">
    <property type="protein sequence ID" value="UZW74661.1"/>
    <property type="molecule type" value="Genomic_DNA"/>
</dbReference>
<evidence type="ECO:0000256" key="3">
    <source>
        <dbReference type="ARBA" id="ARBA00022801"/>
    </source>
</evidence>
<dbReference type="PIRSF" id="PIRSF039012">
    <property type="entry name" value="ASP"/>
    <property type="match status" value="1"/>
</dbReference>
<keyword evidence="3" id="KW-0378">Hydrolase</keyword>
<keyword evidence="5" id="KW-0732">Signal</keyword>
<keyword evidence="4" id="KW-0862">Zinc</keyword>
<evidence type="ECO:0000256" key="2">
    <source>
        <dbReference type="ARBA" id="ARBA00022723"/>
    </source>
</evidence>
<dbReference type="Gene3D" id="3.40.630.10">
    <property type="entry name" value="Zn peptidases"/>
    <property type="match status" value="1"/>
</dbReference>
<gene>
    <name evidence="7" type="ORF">NNL22_16820</name>
</gene>
<dbReference type="InterPro" id="IPR053138">
    <property type="entry name" value="N-alpha-Ac-DABA_deacetylase"/>
</dbReference>
<evidence type="ECO:0000256" key="4">
    <source>
        <dbReference type="ARBA" id="ARBA00022833"/>
    </source>
</evidence>
<evidence type="ECO:0000313" key="7">
    <source>
        <dbReference type="EMBL" id="UZW74661.1"/>
    </source>
</evidence>
<sequence>MKSLMIKRCRLKNILMLATIVISSLLSIPLSAEESESKPLIIMDNEIPRGSYTTLSWNSGQNFQSIDWNTPVLIKTGVNPGPTLCMTSTIHGDEINGIEIIRRVFKTLDVQQMHGNVIGVPIVNLDGFLRSARYLSDRSDLNRFFPGQENGSTAQRVAYSLFNDIIVRCDALLDLHTGSLHRVNMPQVRANLKLASIKGIIDGLSDLTIIHSKGNPGMLRNAANDIGIPAVTLEVGGPFLFDKEGVEATTDSILNLIAYMKITRKFTFFPQTKATFNTSTWVRSDFAGIYISDLKVGATVSKGDIIGRVADPISNREDVIASPFAGKIIGLASDQFIHTGFAVAHVAYQIDEKDIEKIDDSEDPVPALDVVAEN</sequence>
<evidence type="ECO:0000313" key="8">
    <source>
        <dbReference type="Proteomes" id="UP001164472"/>
    </source>
</evidence>
<dbReference type="GO" id="GO:0016788">
    <property type="term" value="F:hydrolase activity, acting on ester bonds"/>
    <property type="evidence" value="ECO:0007669"/>
    <property type="project" value="InterPro"/>
</dbReference>
<comment type="cofactor">
    <cofactor evidence="1">
        <name>Zn(2+)</name>
        <dbReference type="ChEBI" id="CHEBI:29105"/>
    </cofactor>
</comment>
<dbReference type="Proteomes" id="UP001164472">
    <property type="component" value="Chromosome"/>
</dbReference>
<evidence type="ECO:0000259" key="6">
    <source>
        <dbReference type="Pfam" id="PF24827"/>
    </source>
</evidence>
<dbReference type="SUPFAM" id="SSF53187">
    <property type="entry name" value="Zn-dependent exopeptidases"/>
    <property type="match status" value="1"/>
</dbReference>
<dbReference type="RefSeq" id="WP_251810088.1">
    <property type="nucleotide sequence ID" value="NZ_CP101527.1"/>
</dbReference>
<dbReference type="KEGG" id="asem:NNL22_16820"/>
<keyword evidence="8" id="KW-1185">Reference proteome</keyword>
<protein>
    <submittedName>
        <fullName evidence="7">Succinylglutamate desuccinylase/aspartoacylase family protein</fullName>
    </submittedName>
</protein>
<dbReference type="Pfam" id="PF24827">
    <property type="entry name" value="AstE_AspA_cat"/>
    <property type="match status" value="1"/>
</dbReference>
<feature type="domain" description="Succinylglutamate desuccinylase/Aspartoacylase catalytic" evidence="6">
    <location>
        <begin position="80"/>
        <end position="259"/>
    </location>
</feature>
<proteinExistence type="predicted"/>
<dbReference type="InterPro" id="IPR055438">
    <property type="entry name" value="AstE_AspA_cat"/>
</dbReference>
<feature type="chain" id="PRO_5039376477" evidence="5">
    <location>
        <begin position="33"/>
        <end position="374"/>
    </location>
</feature>